<comment type="subcellular location">
    <subcellularLocation>
        <location evidence="1 8">Cytoplasm</location>
    </subcellularLocation>
</comment>
<comment type="function">
    <text evidence="7 8">Required for the first step of histidine biosynthesis. May allow the feedback regulation of ATP phosphoribosyltransferase activity by histidine.</text>
</comment>
<reference evidence="10 11" key="1">
    <citation type="submission" date="2021-03" db="EMBL/GenBank/DDBJ databases">
        <title>Genomic Encyclopedia of Type Strains, Phase IV (KMG-IV): sequencing the most valuable type-strain genomes for metagenomic binning, comparative biology and taxonomic classification.</title>
        <authorList>
            <person name="Goeker M."/>
        </authorList>
    </citation>
    <scope>NUCLEOTIDE SEQUENCE [LARGE SCALE GENOMIC DNA]</scope>
    <source>
        <strain evidence="10 11">DSM 14349</strain>
    </source>
</reference>
<comment type="similarity">
    <text evidence="3 8">Belongs to the class-II aminoacyl-tRNA synthetase family. HisZ subfamily.</text>
</comment>
<sequence length="402" mass="44417">MSKPKGFEKPIGVRDYLPYAVDKLRAIESKMLACMASWGYRQIMTPTMEYYETVGTASSTSDHKLFKLLNNRGTQMVLRSDMTAPIARVVSSLLKDEPLPLRLCYHANVFRTIEEEAGREAEFFQTGVELVGDDSAEADAEVIALAISSLQAAGVSQFKIALGHVGFLDGILQETLPTAEEAREGLKGKLLERDYVGYKELLGTLSLAEGQRKELEGLLRLRGGKEICTQAKQLSQHPLSIGAMEHLIKIWDVLEDYGVAQHVVIDLTMIGDFTYYTGMTFEGYASELGSPVCNGGRYDNLLQQLGRPAPATGFSIKTNRILDGVHGLEVAYEAPILITYVAARRKEAFGRANALREAGRKVITSEFNTAVDKSNDSVHMSEKTESNQEQGKQLYSEVIIFD</sequence>
<proteinExistence type="inferred from homology"/>
<evidence type="ECO:0000256" key="6">
    <source>
        <dbReference type="ARBA" id="ARBA00022490"/>
    </source>
</evidence>
<evidence type="ECO:0000259" key="9">
    <source>
        <dbReference type="PROSITE" id="PS50862"/>
    </source>
</evidence>
<comment type="subunit">
    <text evidence="4 8">Heteromultimer composed of HisG and HisZ subunits.</text>
</comment>
<keyword evidence="8" id="KW-0028">Amino-acid biosynthesis</keyword>
<dbReference type="InterPro" id="IPR045864">
    <property type="entry name" value="aa-tRNA-synth_II/BPL/LPL"/>
</dbReference>
<dbReference type="InterPro" id="IPR004517">
    <property type="entry name" value="HisZ"/>
</dbReference>
<dbReference type="Pfam" id="PF13393">
    <property type="entry name" value="tRNA-synt_His"/>
    <property type="match status" value="1"/>
</dbReference>
<dbReference type="InterPro" id="IPR006195">
    <property type="entry name" value="aa-tRNA-synth_II"/>
</dbReference>
<keyword evidence="11" id="KW-1185">Reference proteome</keyword>
<dbReference type="NCBIfam" id="TIGR00443">
    <property type="entry name" value="hisZ_biosyn_reg"/>
    <property type="match status" value="1"/>
</dbReference>
<dbReference type="Gene3D" id="3.30.930.10">
    <property type="entry name" value="Bira Bifunctional Protein, Domain 2"/>
    <property type="match status" value="1"/>
</dbReference>
<dbReference type="HAMAP" id="MF_00125">
    <property type="entry name" value="HisZ"/>
    <property type="match status" value="1"/>
</dbReference>
<dbReference type="Proteomes" id="UP001519272">
    <property type="component" value="Unassembled WGS sequence"/>
</dbReference>
<evidence type="ECO:0000256" key="3">
    <source>
        <dbReference type="ARBA" id="ARBA00005539"/>
    </source>
</evidence>
<evidence type="ECO:0000256" key="8">
    <source>
        <dbReference type="HAMAP-Rule" id="MF_00125"/>
    </source>
</evidence>
<dbReference type="PANTHER" id="PTHR43707:SF1">
    <property type="entry name" value="HISTIDINE--TRNA LIGASE, MITOCHONDRIAL-RELATED"/>
    <property type="match status" value="1"/>
</dbReference>
<organism evidence="10 11">
    <name type="scientific">Paenibacillus turicensis</name>
    <dbReference type="NCBI Taxonomy" id="160487"/>
    <lineage>
        <taxon>Bacteria</taxon>
        <taxon>Bacillati</taxon>
        <taxon>Bacillota</taxon>
        <taxon>Bacilli</taxon>
        <taxon>Bacillales</taxon>
        <taxon>Paenibacillaceae</taxon>
        <taxon>Paenibacillus</taxon>
    </lineage>
</organism>
<accession>A0ABS4FVK9</accession>
<evidence type="ECO:0000256" key="1">
    <source>
        <dbReference type="ARBA" id="ARBA00004496"/>
    </source>
</evidence>
<comment type="pathway">
    <text evidence="2 8">Amino-acid biosynthesis; L-histidine biosynthesis; L-histidine from 5-phospho-alpha-D-ribose 1-diphosphate: step 1/9.</text>
</comment>
<dbReference type="InterPro" id="IPR004516">
    <property type="entry name" value="HisRS/HisZ"/>
</dbReference>
<name>A0ABS4FVK9_9BACL</name>
<evidence type="ECO:0000256" key="4">
    <source>
        <dbReference type="ARBA" id="ARBA00011496"/>
    </source>
</evidence>
<dbReference type="PROSITE" id="PS50862">
    <property type="entry name" value="AA_TRNA_LIGASE_II"/>
    <property type="match status" value="1"/>
</dbReference>
<feature type="domain" description="Aminoacyl-transfer RNA synthetases class-II family profile" evidence="9">
    <location>
        <begin position="39"/>
        <end position="290"/>
    </location>
</feature>
<protein>
    <recommendedName>
        <fullName evidence="5 8">ATP phosphoribosyltransferase regulatory subunit</fullName>
    </recommendedName>
</protein>
<gene>
    <name evidence="8" type="primary">hisZ</name>
    <name evidence="10" type="ORF">J2Z32_003242</name>
</gene>
<keyword evidence="10" id="KW-0328">Glycosyltransferase</keyword>
<evidence type="ECO:0000256" key="2">
    <source>
        <dbReference type="ARBA" id="ARBA00004667"/>
    </source>
</evidence>
<dbReference type="PANTHER" id="PTHR43707">
    <property type="entry name" value="HISTIDYL-TRNA SYNTHETASE"/>
    <property type="match status" value="1"/>
</dbReference>
<dbReference type="SUPFAM" id="SSF55681">
    <property type="entry name" value="Class II aaRS and biotin synthetases"/>
    <property type="match status" value="1"/>
</dbReference>
<dbReference type="NCBIfam" id="NF008941">
    <property type="entry name" value="PRK12292.2-4"/>
    <property type="match status" value="1"/>
</dbReference>
<dbReference type="GO" id="GO:0016757">
    <property type="term" value="F:glycosyltransferase activity"/>
    <property type="evidence" value="ECO:0007669"/>
    <property type="project" value="UniProtKB-KW"/>
</dbReference>
<dbReference type="PIRSF" id="PIRSF001549">
    <property type="entry name" value="His-tRNA_synth"/>
    <property type="match status" value="1"/>
</dbReference>
<dbReference type="RefSeq" id="WP_210090187.1">
    <property type="nucleotide sequence ID" value="NZ_JAGGKG010000016.1"/>
</dbReference>
<keyword evidence="8" id="KW-0368">Histidine biosynthesis</keyword>
<evidence type="ECO:0000256" key="7">
    <source>
        <dbReference type="ARBA" id="ARBA00025246"/>
    </source>
</evidence>
<dbReference type="InterPro" id="IPR041715">
    <property type="entry name" value="HisRS-like_core"/>
</dbReference>
<comment type="caution">
    <text evidence="10">The sequence shown here is derived from an EMBL/GenBank/DDBJ whole genome shotgun (WGS) entry which is preliminary data.</text>
</comment>
<comment type="miscellaneous">
    <text evidence="8">This function is generally fulfilled by the C-terminal part of HisG, which is missing in some bacteria such as this one.</text>
</comment>
<evidence type="ECO:0000256" key="5">
    <source>
        <dbReference type="ARBA" id="ARBA00020397"/>
    </source>
</evidence>
<dbReference type="CDD" id="cd00773">
    <property type="entry name" value="HisRS-like_core"/>
    <property type="match status" value="1"/>
</dbReference>
<evidence type="ECO:0000313" key="10">
    <source>
        <dbReference type="EMBL" id="MBP1906580.1"/>
    </source>
</evidence>
<keyword evidence="6 8" id="KW-0963">Cytoplasm</keyword>
<evidence type="ECO:0000313" key="11">
    <source>
        <dbReference type="Proteomes" id="UP001519272"/>
    </source>
</evidence>
<keyword evidence="10" id="KW-0808">Transferase</keyword>
<dbReference type="EMBL" id="JAGGKG010000016">
    <property type="protein sequence ID" value="MBP1906580.1"/>
    <property type="molecule type" value="Genomic_DNA"/>
</dbReference>